<organism evidence="2 3">
    <name type="scientific">Pleurodeles waltl</name>
    <name type="common">Iberian ribbed newt</name>
    <dbReference type="NCBI Taxonomy" id="8319"/>
    <lineage>
        <taxon>Eukaryota</taxon>
        <taxon>Metazoa</taxon>
        <taxon>Chordata</taxon>
        <taxon>Craniata</taxon>
        <taxon>Vertebrata</taxon>
        <taxon>Euteleostomi</taxon>
        <taxon>Amphibia</taxon>
        <taxon>Batrachia</taxon>
        <taxon>Caudata</taxon>
        <taxon>Salamandroidea</taxon>
        <taxon>Salamandridae</taxon>
        <taxon>Pleurodelinae</taxon>
        <taxon>Pleurodeles</taxon>
    </lineage>
</organism>
<name>A0AAV7NUJ0_PLEWA</name>
<reference evidence="2" key="1">
    <citation type="journal article" date="2022" name="bioRxiv">
        <title>Sequencing and chromosome-scale assembly of the giantPleurodeles waltlgenome.</title>
        <authorList>
            <person name="Brown T."/>
            <person name="Elewa A."/>
            <person name="Iarovenko S."/>
            <person name="Subramanian E."/>
            <person name="Araus A.J."/>
            <person name="Petzold A."/>
            <person name="Susuki M."/>
            <person name="Suzuki K.-i.T."/>
            <person name="Hayashi T."/>
            <person name="Toyoda A."/>
            <person name="Oliveira C."/>
            <person name="Osipova E."/>
            <person name="Leigh N.D."/>
            <person name="Simon A."/>
            <person name="Yun M.H."/>
        </authorList>
    </citation>
    <scope>NUCLEOTIDE SEQUENCE</scope>
    <source>
        <strain evidence="2">20211129_DDA</strain>
        <tissue evidence="2">Liver</tissue>
    </source>
</reference>
<sequence length="73" mass="7645">MAGLAEVSENSERTVHGGPSHEKRRLGMEPLVTGPDLHSARLLDAGSCLGDAGAPGPQRCLTVDPWAKRGTPE</sequence>
<dbReference type="AlphaFoldDB" id="A0AAV7NUJ0"/>
<feature type="compositionally biased region" description="Basic and acidic residues" evidence="1">
    <location>
        <begin position="10"/>
        <end position="27"/>
    </location>
</feature>
<gene>
    <name evidence="2" type="ORF">NDU88_007953</name>
</gene>
<feature type="region of interest" description="Disordered" evidence="1">
    <location>
        <begin position="50"/>
        <end position="73"/>
    </location>
</feature>
<comment type="caution">
    <text evidence="2">The sequence shown here is derived from an EMBL/GenBank/DDBJ whole genome shotgun (WGS) entry which is preliminary data.</text>
</comment>
<feature type="region of interest" description="Disordered" evidence="1">
    <location>
        <begin position="1"/>
        <end position="33"/>
    </location>
</feature>
<evidence type="ECO:0000256" key="1">
    <source>
        <dbReference type="SAM" id="MobiDB-lite"/>
    </source>
</evidence>
<accession>A0AAV7NUJ0</accession>
<dbReference type="Proteomes" id="UP001066276">
    <property type="component" value="Chromosome 8"/>
</dbReference>
<evidence type="ECO:0000313" key="3">
    <source>
        <dbReference type="Proteomes" id="UP001066276"/>
    </source>
</evidence>
<keyword evidence="3" id="KW-1185">Reference proteome</keyword>
<protein>
    <submittedName>
        <fullName evidence="2">Uncharacterized protein</fullName>
    </submittedName>
</protein>
<evidence type="ECO:0000313" key="2">
    <source>
        <dbReference type="EMBL" id="KAJ1119768.1"/>
    </source>
</evidence>
<proteinExistence type="predicted"/>
<dbReference type="EMBL" id="JANPWB010000012">
    <property type="protein sequence ID" value="KAJ1119768.1"/>
    <property type="molecule type" value="Genomic_DNA"/>
</dbReference>